<dbReference type="PANTHER" id="PTHR18871">
    <property type="entry name" value="CENTROSOMAL PROTEIN OF 112 KDA"/>
    <property type="match status" value="1"/>
</dbReference>
<accession>A0A5C6NTV6</accession>
<comment type="caution">
    <text evidence="2">The sequence shown here is derived from an EMBL/GenBank/DDBJ whole genome shotgun (WGS) entry which is preliminary data.</text>
</comment>
<dbReference type="EMBL" id="RHFK02000010">
    <property type="protein sequence ID" value="TWW69961.1"/>
    <property type="molecule type" value="Genomic_DNA"/>
</dbReference>
<protein>
    <submittedName>
        <fullName evidence="2">Centrosomal protein of 112 kDa</fullName>
    </submittedName>
</protein>
<dbReference type="AlphaFoldDB" id="A0A5C6NTV6"/>
<keyword evidence="3" id="KW-1185">Reference proteome</keyword>
<evidence type="ECO:0000313" key="2">
    <source>
        <dbReference type="EMBL" id="TWW69961.1"/>
    </source>
</evidence>
<reference evidence="2 3" key="1">
    <citation type="submission" date="2019-04" db="EMBL/GenBank/DDBJ databases">
        <title>Chromosome genome assembly for Takifugu flavidus.</title>
        <authorList>
            <person name="Xiao S."/>
        </authorList>
    </citation>
    <scope>NUCLEOTIDE SEQUENCE [LARGE SCALE GENOMIC DNA]</scope>
    <source>
        <strain evidence="2">HTHZ2018</strain>
        <tissue evidence="2">Muscle</tissue>
    </source>
</reference>
<sequence>MKEHLSDIAGSIRFLVGKQPASTHTGCIANHGLAPLREQGPAQATEVRRQYEEKIKGLMPAELQKELEDTITSLKAQVNFLQKRAAVLQEDLDACRGRSIHTYAETRDESIAHVGDAVELLRPLFLLTDPASSLQVTVATGRDGTSSRM</sequence>
<feature type="coiled-coil region" evidence="1">
    <location>
        <begin position="64"/>
        <end position="91"/>
    </location>
</feature>
<dbReference type="Proteomes" id="UP000324091">
    <property type="component" value="Chromosome 18"/>
</dbReference>
<proteinExistence type="predicted"/>
<keyword evidence="1" id="KW-0175">Coiled coil</keyword>
<evidence type="ECO:0000313" key="3">
    <source>
        <dbReference type="Proteomes" id="UP000324091"/>
    </source>
</evidence>
<organism evidence="2 3">
    <name type="scientific">Takifugu flavidus</name>
    <name type="common">sansaifugu</name>
    <dbReference type="NCBI Taxonomy" id="433684"/>
    <lineage>
        <taxon>Eukaryota</taxon>
        <taxon>Metazoa</taxon>
        <taxon>Chordata</taxon>
        <taxon>Craniata</taxon>
        <taxon>Vertebrata</taxon>
        <taxon>Euteleostomi</taxon>
        <taxon>Actinopterygii</taxon>
        <taxon>Neopterygii</taxon>
        <taxon>Teleostei</taxon>
        <taxon>Neoteleostei</taxon>
        <taxon>Acanthomorphata</taxon>
        <taxon>Eupercaria</taxon>
        <taxon>Tetraodontiformes</taxon>
        <taxon>Tetradontoidea</taxon>
        <taxon>Tetraodontidae</taxon>
        <taxon>Takifugu</taxon>
    </lineage>
</organism>
<dbReference type="InterPro" id="IPR055310">
    <property type="entry name" value="CEP112"/>
</dbReference>
<dbReference type="PANTHER" id="PTHR18871:SF2">
    <property type="entry name" value="CENTROSOMAL PROTEIN OF 112 KDA"/>
    <property type="match status" value="1"/>
</dbReference>
<name>A0A5C6NTV6_9TELE</name>
<evidence type="ECO:0000256" key="1">
    <source>
        <dbReference type="SAM" id="Coils"/>
    </source>
</evidence>
<gene>
    <name evidence="2" type="ORF">D4764_18G0007670</name>
</gene>